<dbReference type="AlphaFoldDB" id="A0A3S5BP80"/>
<accession>A0A3S5BP80</accession>
<proteinExistence type="predicted"/>
<organism evidence="1 2">
    <name type="scientific">Protopolystoma xenopodis</name>
    <dbReference type="NCBI Taxonomy" id="117903"/>
    <lineage>
        <taxon>Eukaryota</taxon>
        <taxon>Metazoa</taxon>
        <taxon>Spiralia</taxon>
        <taxon>Lophotrochozoa</taxon>
        <taxon>Platyhelminthes</taxon>
        <taxon>Monogenea</taxon>
        <taxon>Polyopisthocotylea</taxon>
        <taxon>Polystomatidea</taxon>
        <taxon>Polystomatidae</taxon>
        <taxon>Protopolystoma</taxon>
    </lineage>
</organism>
<evidence type="ECO:0000313" key="2">
    <source>
        <dbReference type="Proteomes" id="UP000784294"/>
    </source>
</evidence>
<sequence length="72" mass="8441">MYTRMHACALSGHKFVRNWVYVKMAVRAWKVFIVGQMLLPTMRFRRAETKEPILTVATRVAWQRSSRLMVAG</sequence>
<reference evidence="1" key="1">
    <citation type="submission" date="2018-11" db="EMBL/GenBank/DDBJ databases">
        <authorList>
            <consortium name="Pathogen Informatics"/>
        </authorList>
    </citation>
    <scope>NUCLEOTIDE SEQUENCE</scope>
</reference>
<dbReference type="Proteomes" id="UP000784294">
    <property type="component" value="Unassembled WGS sequence"/>
</dbReference>
<gene>
    <name evidence="1" type="ORF">PXEA_LOCUS26386</name>
</gene>
<dbReference type="EMBL" id="CAAALY010244926">
    <property type="protein sequence ID" value="VEL32946.1"/>
    <property type="molecule type" value="Genomic_DNA"/>
</dbReference>
<evidence type="ECO:0000313" key="1">
    <source>
        <dbReference type="EMBL" id="VEL32946.1"/>
    </source>
</evidence>
<name>A0A3S5BP80_9PLAT</name>
<protein>
    <submittedName>
        <fullName evidence="1">Uncharacterized protein</fullName>
    </submittedName>
</protein>
<keyword evidence="2" id="KW-1185">Reference proteome</keyword>
<comment type="caution">
    <text evidence="1">The sequence shown here is derived from an EMBL/GenBank/DDBJ whole genome shotgun (WGS) entry which is preliminary data.</text>
</comment>